<gene>
    <name evidence="1" type="ORF">MCOR33_001125</name>
</gene>
<protein>
    <submittedName>
        <fullName evidence="1">Uncharacterized protein</fullName>
    </submittedName>
</protein>
<evidence type="ECO:0000313" key="1">
    <source>
        <dbReference type="EMBL" id="KAI6303773.1"/>
    </source>
</evidence>
<accession>A0ABQ8NY10</accession>
<dbReference type="EMBL" id="JABSND010000010">
    <property type="protein sequence ID" value="KAI6303773.1"/>
    <property type="molecule type" value="Genomic_DNA"/>
</dbReference>
<comment type="caution">
    <text evidence="1">The sequence shown here is derived from an EMBL/GenBank/DDBJ whole genome shotgun (WGS) entry which is preliminary data.</text>
</comment>
<dbReference type="Proteomes" id="UP001059893">
    <property type="component" value="Unassembled WGS sequence"/>
</dbReference>
<keyword evidence="2" id="KW-1185">Reference proteome</keyword>
<reference evidence="1" key="1">
    <citation type="submission" date="2021-01" db="EMBL/GenBank/DDBJ databases">
        <title>Deciphering the adaptive evolutionary patterns associated with biogeogrpahic diversity in the finger millet blast pathogen Magnaporthe oryzae in Eastern Africa.</title>
        <authorList>
            <person name="Onyema G."/>
            <person name="Shittu T.A."/>
            <person name="Dodsworth S."/>
            <person name="Devilliers S."/>
            <person name="Muthumeenakshi S."/>
            <person name="Sreenivasaprasad S."/>
        </authorList>
    </citation>
    <scope>NUCLEOTIDE SEQUENCE</scope>
    <source>
        <strain evidence="1">D15/s37</strain>
    </source>
</reference>
<evidence type="ECO:0000313" key="2">
    <source>
        <dbReference type="Proteomes" id="UP001059893"/>
    </source>
</evidence>
<sequence>MGPSAPILSPTAVLLEYVTWNHSLESRTRLRTSAVPIKAVCSSLFADHEAAVGTAVSPSHDEADVALDLGADGPLAQPLVRPVVNGLAAPVYAALAVHLAASLLGRRCAGQRAAEVPALRPGGLGEGLVAGQGGFCGRGRSSYATLAEKG</sequence>
<organism evidence="1 2">
    <name type="scientific">Pyricularia grisea</name>
    <name type="common">Crabgrass-specific blast fungus</name>
    <name type="synonym">Magnaporthe grisea</name>
    <dbReference type="NCBI Taxonomy" id="148305"/>
    <lineage>
        <taxon>Eukaryota</taxon>
        <taxon>Fungi</taxon>
        <taxon>Dikarya</taxon>
        <taxon>Ascomycota</taxon>
        <taxon>Pezizomycotina</taxon>
        <taxon>Sordariomycetes</taxon>
        <taxon>Sordariomycetidae</taxon>
        <taxon>Magnaporthales</taxon>
        <taxon>Pyriculariaceae</taxon>
        <taxon>Pyricularia</taxon>
    </lineage>
</organism>
<name>A0ABQ8NY10_PYRGI</name>
<proteinExistence type="predicted"/>